<feature type="transmembrane region" description="Helical" evidence="1">
    <location>
        <begin position="12"/>
        <end position="32"/>
    </location>
</feature>
<sequence length="33" mass="3783">MVEQPQILQVPILVTDINMQVLVNGVLVYLLCW</sequence>
<evidence type="ECO:0000313" key="2">
    <source>
        <dbReference type="EMBL" id="MBX65951.1"/>
    </source>
</evidence>
<organism evidence="2">
    <name type="scientific">Rhizophora mucronata</name>
    <name type="common">Asiatic mangrove</name>
    <dbReference type="NCBI Taxonomy" id="61149"/>
    <lineage>
        <taxon>Eukaryota</taxon>
        <taxon>Viridiplantae</taxon>
        <taxon>Streptophyta</taxon>
        <taxon>Embryophyta</taxon>
        <taxon>Tracheophyta</taxon>
        <taxon>Spermatophyta</taxon>
        <taxon>Magnoliopsida</taxon>
        <taxon>eudicotyledons</taxon>
        <taxon>Gunneridae</taxon>
        <taxon>Pentapetalae</taxon>
        <taxon>rosids</taxon>
        <taxon>fabids</taxon>
        <taxon>Malpighiales</taxon>
        <taxon>Rhizophoraceae</taxon>
        <taxon>Rhizophora</taxon>
    </lineage>
</organism>
<name>A0A2P2QG26_RHIMU</name>
<keyword evidence="1" id="KW-0472">Membrane</keyword>
<proteinExistence type="predicted"/>
<evidence type="ECO:0000256" key="1">
    <source>
        <dbReference type="SAM" id="Phobius"/>
    </source>
</evidence>
<protein>
    <submittedName>
        <fullName evidence="2">Uncharacterized protein</fullName>
    </submittedName>
</protein>
<reference evidence="2" key="1">
    <citation type="submission" date="2018-02" db="EMBL/GenBank/DDBJ databases">
        <title>Rhizophora mucronata_Transcriptome.</title>
        <authorList>
            <person name="Meera S.P."/>
            <person name="Sreeshan A."/>
            <person name="Augustine A."/>
        </authorList>
    </citation>
    <scope>NUCLEOTIDE SEQUENCE</scope>
    <source>
        <tissue evidence="2">Leaf</tissue>
    </source>
</reference>
<dbReference type="EMBL" id="GGEC01085467">
    <property type="protein sequence ID" value="MBX65951.1"/>
    <property type="molecule type" value="Transcribed_RNA"/>
</dbReference>
<accession>A0A2P2QG26</accession>
<keyword evidence="1" id="KW-1133">Transmembrane helix</keyword>
<keyword evidence="1" id="KW-0812">Transmembrane</keyword>
<dbReference type="AlphaFoldDB" id="A0A2P2QG26"/>